<dbReference type="AlphaFoldDB" id="A0A9R1C735"/>
<dbReference type="EMBL" id="BPUB01000001">
    <property type="protein sequence ID" value="GJG57233.1"/>
    <property type="molecule type" value="Genomic_DNA"/>
</dbReference>
<reference evidence="1" key="1">
    <citation type="journal article" date="2022" name="Int. J. Syst. Evol. Microbiol.">
        <title>Prevotella lacticifex sp. nov., isolated from the rumen of cows.</title>
        <authorList>
            <person name="Shinkai T."/>
            <person name="Ikeyama N."/>
            <person name="Kumagai M."/>
            <person name="Ohmori H."/>
            <person name="Sakamoto M."/>
            <person name="Ohkuma M."/>
            <person name="Mitsumori M."/>
        </authorList>
    </citation>
    <scope>NUCLEOTIDE SEQUENCE</scope>
    <source>
        <strain evidence="1">R5076</strain>
    </source>
</reference>
<evidence type="ECO:0000313" key="1">
    <source>
        <dbReference type="EMBL" id="GJG57233.1"/>
    </source>
</evidence>
<evidence type="ECO:0000313" key="2">
    <source>
        <dbReference type="Proteomes" id="UP000825483"/>
    </source>
</evidence>
<accession>A0A9R1C735</accession>
<organism evidence="1 2">
    <name type="scientific">Prevotella lacticifex</name>
    <dbReference type="NCBI Taxonomy" id="2854755"/>
    <lineage>
        <taxon>Bacteria</taxon>
        <taxon>Pseudomonadati</taxon>
        <taxon>Bacteroidota</taxon>
        <taxon>Bacteroidia</taxon>
        <taxon>Bacteroidales</taxon>
        <taxon>Prevotellaceae</taxon>
        <taxon>Prevotella</taxon>
    </lineage>
</organism>
<protein>
    <submittedName>
        <fullName evidence="1">Uncharacterized protein</fullName>
    </submittedName>
</protein>
<proteinExistence type="predicted"/>
<name>A0A9R1C735_9BACT</name>
<keyword evidence="2" id="KW-1185">Reference proteome</keyword>
<comment type="caution">
    <text evidence="1">The sequence shown here is derived from an EMBL/GenBank/DDBJ whole genome shotgun (WGS) entry which is preliminary data.</text>
</comment>
<sequence length="71" mass="7641">MPAIAYWVGPELGALTIHLYVRISCPFPQVNHVNNTLTTNVLHTSSVGVGFIPTLATADKNYKVSMAVGWG</sequence>
<dbReference type="Proteomes" id="UP000825483">
    <property type="component" value="Unassembled WGS sequence"/>
</dbReference>
<gene>
    <name evidence="1" type="ORF">PRLR5076_00840</name>
</gene>